<gene>
    <name evidence="1" type="ORF">KI387_025551</name>
</gene>
<dbReference type="EMBL" id="JAHRHJ020000006">
    <property type="protein sequence ID" value="KAH9310516.1"/>
    <property type="molecule type" value="Genomic_DNA"/>
</dbReference>
<evidence type="ECO:0000313" key="2">
    <source>
        <dbReference type="Proteomes" id="UP000824469"/>
    </source>
</evidence>
<comment type="caution">
    <text evidence="1">The sequence shown here is derived from an EMBL/GenBank/DDBJ whole genome shotgun (WGS) entry which is preliminary data.</text>
</comment>
<evidence type="ECO:0000313" key="1">
    <source>
        <dbReference type="EMBL" id="KAH9310516.1"/>
    </source>
</evidence>
<feature type="non-terminal residue" evidence="1">
    <location>
        <position position="1"/>
    </location>
</feature>
<dbReference type="AlphaFoldDB" id="A0AA38FUB9"/>
<proteinExistence type="predicted"/>
<feature type="non-terminal residue" evidence="1">
    <location>
        <position position="90"/>
    </location>
</feature>
<reference evidence="1 2" key="1">
    <citation type="journal article" date="2021" name="Nat. Plants">
        <title>The Taxus genome provides insights into paclitaxel biosynthesis.</title>
        <authorList>
            <person name="Xiong X."/>
            <person name="Gou J."/>
            <person name="Liao Q."/>
            <person name="Li Y."/>
            <person name="Zhou Q."/>
            <person name="Bi G."/>
            <person name="Li C."/>
            <person name="Du R."/>
            <person name="Wang X."/>
            <person name="Sun T."/>
            <person name="Guo L."/>
            <person name="Liang H."/>
            <person name="Lu P."/>
            <person name="Wu Y."/>
            <person name="Zhang Z."/>
            <person name="Ro D.K."/>
            <person name="Shang Y."/>
            <person name="Huang S."/>
            <person name="Yan J."/>
        </authorList>
    </citation>
    <scope>NUCLEOTIDE SEQUENCE [LARGE SCALE GENOMIC DNA]</scope>
    <source>
        <strain evidence="1">Ta-2019</strain>
    </source>
</reference>
<accession>A0AA38FUB9</accession>
<protein>
    <submittedName>
        <fullName evidence="1">Uncharacterized protein</fullName>
    </submittedName>
</protein>
<name>A0AA38FUB9_TAXCH</name>
<sequence length="90" mass="10188">ANRLAHALIRETSSSFPNQETLRKLQIGALSPCLMYHIRLLTRPLQFSDVIFFPSSFTQSKPDSFRDATFLTISLFFGRAWNGLASPINL</sequence>
<organism evidence="1 2">
    <name type="scientific">Taxus chinensis</name>
    <name type="common">Chinese yew</name>
    <name type="synonym">Taxus wallichiana var. chinensis</name>
    <dbReference type="NCBI Taxonomy" id="29808"/>
    <lineage>
        <taxon>Eukaryota</taxon>
        <taxon>Viridiplantae</taxon>
        <taxon>Streptophyta</taxon>
        <taxon>Embryophyta</taxon>
        <taxon>Tracheophyta</taxon>
        <taxon>Spermatophyta</taxon>
        <taxon>Pinopsida</taxon>
        <taxon>Pinidae</taxon>
        <taxon>Conifers II</taxon>
        <taxon>Cupressales</taxon>
        <taxon>Taxaceae</taxon>
        <taxon>Taxus</taxon>
    </lineage>
</organism>
<keyword evidence="2" id="KW-1185">Reference proteome</keyword>
<dbReference type="Proteomes" id="UP000824469">
    <property type="component" value="Unassembled WGS sequence"/>
</dbReference>